<dbReference type="Pfam" id="PF04542">
    <property type="entry name" value="Sigma70_r2"/>
    <property type="match status" value="1"/>
</dbReference>
<dbReference type="InterPro" id="IPR007627">
    <property type="entry name" value="RNA_pol_sigma70_r2"/>
</dbReference>
<dbReference type="NCBIfam" id="TIGR02937">
    <property type="entry name" value="sigma70-ECF"/>
    <property type="match status" value="1"/>
</dbReference>
<reference evidence="6" key="1">
    <citation type="submission" date="2021-06" db="EMBL/GenBank/DDBJ databases">
        <authorList>
            <person name="Huq M.A."/>
        </authorList>
    </citation>
    <scope>NUCLEOTIDE SEQUENCE</scope>
    <source>
        <strain evidence="6">MAH-26</strain>
    </source>
</reference>
<accession>A0A9E2W5G5</accession>
<feature type="domain" description="RNA polymerase sigma-70 region 2" evidence="4">
    <location>
        <begin position="25"/>
        <end position="89"/>
    </location>
</feature>
<dbReference type="AlphaFoldDB" id="A0A9E2W5G5"/>
<dbReference type="GO" id="GO:0016987">
    <property type="term" value="F:sigma factor activity"/>
    <property type="evidence" value="ECO:0007669"/>
    <property type="project" value="UniProtKB-KW"/>
</dbReference>
<dbReference type="InterPro" id="IPR039425">
    <property type="entry name" value="RNA_pol_sigma-70-like"/>
</dbReference>
<organism evidence="6 7">
    <name type="scientific">Pinibacter aurantiacus</name>
    <dbReference type="NCBI Taxonomy" id="2851599"/>
    <lineage>
        <taxon>Bacteria</taxon>
        <taxon>Pseudomonadati</taxon>
        <taxon>Bacteroidota</taxon>
        <taxon>Chitinophagia</taxon>
        <taxon>Chitinophagales</taxon>
        <taxon>Chitinophagaceae</taxon>
        <taxon>Pinibacter</taxon>
    </lineage>
</organism>
<dbReference type="Proteomes" id="UP000812270">
    <property type="component" value="Unassembled WGS sequence"/>
</dbReference>
<dbReference type="PANTHER" id="PTHR43133">
    <property type="entry name" value="RNA POLYMERASE ECF-TYPE SIGMA FACTO"/>
    <property type="match status" value="1"/>
</dbReference>
<proteinExistence type="predicted"/>
<dbReference type="GO" id="GO:0006352">
    <property type="term" value="P:DNA-templated transcription initiation"/>
    <property type="evidence" value="ECO:0007669"/>
    <property type="project" value="InterPro"/>
</dbReference>
<evidence type="ECO:0000256" key="2">
    <source>
        <dbReference type="ARBA" id="ARBA00023082"/>
    </source>
</evidence>
<evidence type="ECO:0000313" key="7">
    <source>
        <dbReference type="Proteomes" id="UP000812270"/>
    </source>
</evidence>
<gene>
    <name evidence="6" type="ORF">KTO63_15775</name>
</gene>
<dbReference type="PANTHER" id="PTHR43133:SF46">
    <property type="entry name" value="RNA POLYMERASE SIGMA-70 FACTOR ECF SUBFAMILY"/>
    <property type="match status" value="1"/>
</dbReference>
<dbReference type="Pfam" id="PF08281">
    <property type="entry name" value="Sigma70_r4_2"/>
    <property type="match status" value="1"/>
</dbReference>
<dbReference type="CDD" id="cd06171">
    <property type="entry name" value="Sigma70_r4"/>
    <property type="match status" value="1"/>
</dbReference>
<sequence length="191" mass="22647">MSDPLTDTTLWERYKSGDQQAFGQLFQRHYTSLFQFGMKITSDSILLEDTIQELFIELWQNKKQTEVLSVKAYLLKSLKYKLMRGLKKKNGNATGDLQDDMLFELSHETFLVEQQETEERKKIVLNAFQQLSNRQKEIIYLKFYQNLSYEEVSEIMNINYQVARNLLYQSVKALKKILTALIVLWLVRWQG</sequence>
<keyword evidence="3" id="KW-0804">Transcription</keyword>
<evidence type="ECO:0000259" key="4">
    <source>
        <dbReference type="Pfam" id="PF04542"/>
    </source>
</evidence>
<comment type="caution">
    <text evidence="6">The sequence shown here is derived from an EMBL/GenBank/DDBJ whole genome shotgun (WGS) entry which is preliminary data.</text>
</comment>
<dbReference type="EMBL" id="JAHSPG010000012">
    <property type="protein sequence ID" value="MBV4358623.1"/>
    <property type="molecule type" value="Genomic_DNA"/>
</dbReference>
<dbReference type="InterPro" id="IPR014284">
    <property type="entry name" value="RNA_pol_sigma-70_dom"/>
</dbReference>
<keyword evidence="1" id="KW-0805">Transcription regulation</keyword>
<keyword evidence="7" id="KW-1185">Reference proteome</keyword>
<feature type="domain" description="RNA polymerase sigma factor 70 region 4 type 2" evidence="5">
    <location>
        <begin position="123"/>
        <end position="174"/>
    </location>
</feature>
<evidence type="ECO:0000256" key="1">
    <source>
        <dbReference type="ARBA" id="ARBA00023015"/>
    </source>
</evidence>
<name>A0A9E2W5G5_9BACT</name>
<dbReference type="InterPro" id="IPR013249">
    <property type="entry name" value="RNA_pol_sigma70_r4_t2"/>
</dbReference>
<evidence type="ECO:0000313" key="6">
    <source>
        <dbReference type="EMBL" id="MBV4358623.1"/>
    </source>
</evidence>
<dbReference type="RefSeq" id="WP_217792334.1">
    <property type="nucleotide sequence ID" value="NZ_JAHSPG010000012.1"/>
</dbReference>
<protein>
    <submittedName>
        <fullName evidence="6">Sigma-70 family RNA polymerase sigma factor</fullName>
    </submittedName>
</protein>
<dbReference type="GO" id="GO:0003677">
    <property type="term" value="F:DNA binding"/>
    <property type="evidence" value="ECO:0007669"/>
    <property type="project" value="InterPro"/>
</dbReference>
<keyword evidence="2" id="KW-0731">Sigma factor</keyword>
<evidence type="ECO:0000256" key="3">
    <source>
        <dbReference type="ARBA" id="ARBA00023163"/>
    </source>
</evidence>
<evidence type="ECO:0000259" key="5">
    <source>
        <dbReference type="Pfam" id="PF08281"/>
    </source>
</evidence>